<keyword evidence="3" id="KW-1185">Reference proteome</keyword>
<dbReference type="PROSITE" id="PS50943">
    <property type="entry name" value="HTH_CROC1"/>
    <property type="match status" value="1"/>
</dbReference>
<dbReference type="CDD" id="cd00093">
    <property type="entry name" value="HTH_XRE"/>
    <property type="match status" value="1"/>
</dbReference>
<dbReference type="SMART" id="SM00530">
    <property type="entry name" value="HTH_XRE"/>
    <property type="match status" value="2"/>
</dbReference>
<evidence type="ECO:0000259" key="1">
    <source>
        <dbReference type="PROSITE" id="PS50943"/>
    </source>
</evidence>
<feature type="domain" description="HTH cro/C1-type" evidence="1">
    <location>
        <begin position="10"/>
        <end position="64"/>
    </location>
</feature>
<sequence>MKSYTRVGILKDRMEEKGYNQKTLAEDIGIHPDTLSKKLRGETQFNVNEINSICYVLKLSVDQAMRIFFTSYNEPYDRLKALFEQRGLRLHEIAESLEMDPIDLYFKMNRIGGFDFYPEEIVKIVKVYHLGTTEGFFLT</sequence>
<dbReference type="Pfam" id="PF13443">
    <property type="entry name" value="HTH_26"/>
    <property type="match status" value="1"/>
</dbReference>
<reference evidence="2 3" key="1">
    <citation type="submission" date="2019-02" db="EMBL/GenBank/DDBJ databases">
        <authorList>
            <consortium name="Pathogen Informatics"/>
        </authorList>
    </citation>
    <scope>NUCLEOTIDE SEQUENCE [LARGE SCALE GENOMIC DNA]</scope>
    <source>
        <strain evidence="2 3">3012STDY7089603</strain>
    </source>
</reference>
<organism evidence="2 3">
    <name type="scientific">Urinicoccus massiliensis</name>
    <dbReference type="NCBI Taxonomy" id="1723382"/>
    <lineage>
        <taxon>Bacteria</taxon>
        <taxon>Bacillati</taxon>
        <taxon>Bacillota</taxon>
        <taxon>Tissierellia</taxon>
        <taxon>Tissierellales</taxon>
        <taxon>Peptoniphilaceae</taxon>
        <taxon>Urinicoccus</taxon>
    </lineage>
</organism>
<evidence type="ECO:0000313" key="2">
    <source>
        <dbReference type="EMBL" id="VFB16934.1"/>
    </source>
</evidence>
<dbReference type="InterPro" id="IPR001387">
    <property type="entry name" value="Cro/C1-type_HTH"/>
</dbReference>
<proteinExistence type="predicted"/>
<protein>
    <submittedName>
        <fullName evidence="2">Predicted transcriptional regulator</fullName>
    </submittedName>
</protein>
<dbReference type="SUPFAM" id="SSF47413">
    <property type="entry name" value="lambda repressor-like DNA-binding domains"/>
    <property type="match status" value="1"/>
</dbReference>
<evidence type="ECO:0000313" key="3">
    <source>
        <dbReference type="Proteomes" id="UP000377798"/>
    </source>
</evidence>
<comment type="caution">
    <text evidence="2">The sequence shown here is derived from an EMBL/GenBank/DDBJ whole genome shotgun (WGS) entry which is preliminary data.</text>
</comment>
<dbReference type="Proteomes" id="UP000377798">
    <property type="component" value="Unassembled WGS sequence"/>
</dbReference>
<gene>
    <name evidence="2" type="ORF">NCTC13150_01507</name>
</gene>
<accession>A0A8H2QYM8</accession>
<dbReference type="AlphaFoldDB" id="A0A8H2QYM8"/>
<dbReference type="EMBL" id="CAACYI010000001">
    <property type="protein sequence ID" value="VFB16934.1"/>
    <property type="molecule type" value="Genomic_DNA"/>
</dbReference>
<dbReference type="InterPro" id="IPR010982">
    <property type="entry name" value="Lambda_DNA-bd_dom_sf"/>
</dbReference>
<name>A0A8H2QYM8_9FIRM</name>
<dbReference type="Gene3D" id="1.10.260.40">
    <property type="entry name" value="lambda repressor-like DNA-binding domains"/>
    <property type="match status" value="1"/>
</dbReference>
<dbReference type="GO" id="GO:0003677">
    <property type="term" value="F:DNA binding"/>
    <property type="evidence" value="ECO:0007669"/>
    <property type="project" value="InterPro"/>
</dbReference>
<dbReference type="RefSeq" id="WP_131749615.1">
    <property type="nucleotide sequence ID" value="NZ_CAACYI010000001.1"/>
</dbReference>